<dbReference type="Proteomes" id="UP000537161">
    <property type="component" value="Unassembled WGS sequence"/>
</dbReference>
<organism evidence="1 2">
    <name type="scientific">Sphingopyxis panaciterrulae</name>
    <dbReference type="NCBI Taxonomy" id="462372"/>
    <lineage>
        <taxon>Bacteria</taxon>
        <taxon>Pseudomonadati</taxon>
        <taxon>Pseudomonadota</taxon>
        <taxon>Alphaproteobacteria</taxon>
        <taxon>Sphingomonadales</taxon>
        <taxon>Sphingomonadaceae</taxon>
        <taxon>Sphingopyxis</taxon>
    </lineage>
</organism>
<evidence type="ECO:0000313" key="2">
    <source>
        <dbReference type="Proteomes" id="UP000537161"/>
    </source>
</evidence>
<keyword evidence="2" id="KW-1185">Reference proteome</keyword>
<dbReference type="EMBL" id="JACIJH010000016">
    <property type="protein sequence ID" value="MBB5708323.1"/>
    <property type="molecule type" value="Genomic_DNA"/>
</dbReference>
<sequence>MSNGIPLTPERKTAFLTELARHGIAVRAARAASPQSVQGALSTFKNERQRDPEFAAAWEEALETARAEVDHEIYRRAVEGYDEPVYGGKYREQVVGTVRKYSDRLLELRARAMLPAYRDAASINVNKRVTHDVDAGLLGDAVTSVALRLANTFRPPMKVIEGGTSDDA</sequence>
<gene>
    <name evidence="1" type="ORF">FHR21_003702</name>
</gene>
<evidence type="ECO:0008006" key="3">
    <source>
        <dbReference type="Google" id="ProtNLM"/>
    </source>
</evidence>
<reference evidence="1 2" key="1">
    <citation type="submission" date="2020-08" db="EMBL/GenBank/DDBJ databases">
        <title>Genomic Encyclopedia of Type Strains, Phase IV (KMG-IV): sequencing the most valuable type-strain genomes for metagenomic binning, comparative biology and taxonomic classification.</title>
        <authorList>
            <person name="Goeker M."/>
        </authorList>
    </citation>
    <scope>NUCLEOTIDE SEQUENCE [LARGE SCALE GENOMIC DNA]</scope>
    <source>
        <strain evidence="1 2">DSM 27163</strain>
    </source>
</reference>
<name>A0A7W9B8R0_9SPHN</name>
<evidence type="ECO:0000313" key="1">
    <source>
        <dbReference type="EMBL" id="MBB5708323.1"/>
    </source>
</evidence>
<proteinExistence type="predicted"/>
<accession>A0A7W9B8R0</accession>
<protein>
    <recommendedName>
        <fullName evidence="3">Terminase small subunit</fullName>
    </recommendedName>
</protein>
<comment type="caution">
    <text evidence="1">The sequence shown here is derived from an EMBL/GenBank/DDBJ whole genome shotgun (WGS) entry which is preliminary data.</text>
</comment>
<dbReference type="RefSeq" id="WP_184100944.1">
    <property type="nucleotide sequence ID" value="NZ_JACIJH010000016.1"/>
</dbReference>
<dbReference type="AlphaFoldDB" id="A0A7W9B8R0"/>